<name>A0ABX6IIT3_9ACTN</name>
<keyword evidence="2" id="KW-1185">Reference proteome</keyword>
<evidence type="ECO:0000313" key="2">
    <source>
        <dbReference type="Proteomes" id="UP001059836"/>
    </source>
</evidence>
<gene>
    <name evidence="1" type="ORF">GII31_13720</name>
</gene>
<organism evidence="1 2">
    <name type="scientific">Gordonia pseudamarae</name>
    <dbReference type="NCBI Taxonomy" id="2831662"/>
    <lineage>
        <taxon>Bacteria</taxon>
        <taxon>Bacillati</taxon>
        <taxon>Actinomycetota</taxon>
        <taxon>Actinomycetes</taxon>
        <taxon>Mycobacteriales</taxon>
        <taxon>Gordoniaceae</taxon>
        <taxon>Gordonia</taxon>
    </lineage>
</organism>
<dbReference type="RefSeq" id="WP_213243916.1">
    <property type="nucleotide sequence ID" value="NZ_CP045806.1"/>
</dbReference>
<evidence type="ECO:0000313" key="1">
    <source>
        <dbReference type="EMBL" id="QHN35769.1"/>
    </source>
</evidence>
<dbReference type="Proteomes" id="UP001059836">
    <property type="component" value="Chromosome"/>
</dbReference>
<accession>A0ABX6IIT3</accession>
<protein>
    <submittedName>
        <fullName evidence="1">Uncharacterized protein</fullName>
    </submittedName>
</protein>
<proteinExistence type="predicted"/>
<dbReference type="EMBL" id="CP045809">
    <property type="protein sequence ID" value="QHN35769.1"/>
    <property type="molecule type" value="Genomic_DNA"/>
</dbReference>
<sequence>MTEHHTCRPPALIQCATALADGLIADHLSMSVAGSTFGTCSGSAVAAVIDQYRAVLLDARPDVIDLYNARQRTITDGISDEFLASKMQHILSATLQAEPVIL</sequence>
<reference evidence="1" key="1">
    <citation type="journal article" date="2021" name="Nat. Microbiol.">
        <title>Cocultivation of an ultrasmall environmental parasitic bacterium with lytic ability against bacteria associated with wastewater foams.</title>
        <authorList>
            <person name="Batinovic S."/>
            <person name="Rose J.J.A."/>
            <person name="Ratcliffe J."/>
            <person name="Seviour R.J."/>
            <person name="Petrovski S."/>
        </authorList>
    </citation>
    <scope>NUCLEOTIDE SEQUENCE</scope>
    <source>
        <strain evidence="1">CON9</strain>
    </source>
</reference>